<dbReference type="PROSITE" id="PS00463">
    <property type="entry name" value="ZN2_CY6_FUNGAL_1"/>
    <property type="match status" value="1"/>
</dbReference>
<dbReference type="OrthoDB" id="3989227at2759"/>
<dbReference type="InParanoid" id="A0A0D2BE05"/>
<evidence type="ECO:0000259" key="5">
    <source>
        <dbReference type="PROSITE" id="PS50048"/>
    </source>
</evidence>
<feature type="domain" description="Zn(2)-C6 fungal-type" evidence="5">
    <location>
        <begin position="61"/>
        <end position="90"/>
    </location>
</feature>
<feature type="region of interest" description="Disordered" evidence="4">
    <location>
        <begin position="30"/>
        <end position="55"/>
    </location>
</feature>
<keyword evidence="7" id="KW-1185">Reference proteome</keyword>
<dbReference type="Proteomes" id="UP000053259">
    <property type="component" value="Unassembled WGS sequence"/>
</dbReference>
<dbReference type="PANTHER" id="PTHR31001">
    <property type="entry name" value="UNCHARACTERIZED TRANSCRIPTIONAL REGULATORY PROTEIN"/>
    <property type="match status" value="1"/>
</dbReference>
<dbReference type="InterPro" id="IPR001138">
    <property type="entry name" value="Zn2Cys6_DnaBD"/>
</dbReference>
<keyword evidence="2" id="KW-0479">Metal-binding</keyword>
<dbReference type="SMART" id="SM00066">
    <property type="entry name" value="GAL4"/>
    <property type="match status" value="1"/>
</dbReference>
<dbReference type="GO" id="GO:0003677">
    <property type="term" value="F:DNA binding"/>
    <property type="evidence" value="ECO:0007669"/>
    <property type="project" value="InterPro"/>
</dbReference>
<dbReference type="AlphaFoldDB" id="A0A0D2BE05"/>
<feature type="region of interest" description="Disordered" evidence="4">
    <location>
        <begin position="220"/>
        <end position="242"/>
    </location>
</feature>
<proteinExistence type="predicted"/>
<dbReference type="GO" id="GO:0005634">
    <property type="term" value="C:nucleus"/>
    <property type="evidence" value="ECO:0007669"/>
    <property type="project" value="UniProtKB-SubCell"/>
</dbReference>
<dbReference type="InterPro" id="IPR007219">
    <property type="entry name" value="XnlR_reg_dom"/>
</dbReference>
<dbReference type="Gene3D" id="4.10.240.10">
    <property type="entry name" value="Zn(2)-C6 fungal-type DNA-binding domain"/>
    <property type="match status" value="1"/>
</dbReference>
<evidence type="ECO:0000256" key="4">
    <source>
        <dbReference type="SAM" id="MobiDB-lite"/>
    </source>
</evidence>
<dbReference type="CDD" id="cd00067">
    <property type="entry name" value="GAL4"/>
    <property type="match status" value="1"/>
</dbReference>
<dbReference type="Pfam" id="PF00172">
    <property type="entry name" value="Zn_clus"/>
    <property type="match status" value="1"/>
</dbReference>
<gene>
    <name evidence="6" type="ORF">PV09_00486</name>
</gene>
<dbReference type="EMBL" id="KN847529">
    <property type="protein sequence ID" value="KIW09619.1"/>
    <property type="molecule type" value="Genomic_DNA"/>
</dbReference>
<dbReference type="PROSITE" id="PS50048">
    <property type="entry name" value="ZN2_CY6_FUNGAL_2"/>
    <property type="match status" value="1"/>
</dbReference>
<dbReference type="GO" id="GO:0006351">
    <property type="term" value="P:DNA-templated transcription"/>
    <property type="evidence" value="ECO:0007669"/>
    <property type="project" value="InterPro"/>
</dbReference>
<evidence type="ECO:0000256" key="2">
    <source>
        <dbReference type="ARBA" id="ARBA00022723"/>
    </source>
</evidence>
<dbReference type="GeneID" id="27308459"/>
<keyword evidence="3" id="KW-0539">Nucleus</keyword>
<comment type="subcellular location">
    <subcellularLocation>
        <location evidence="1">Nucleus</location>
    </subcellularLocation>
</comment>
<dbReference type="InterPro" id="IPR036864">
    <property type="entry name" value="Zn2-C6_fun-type_DNA-bd_sf"/>
</dbReference>
<dbReference type="GO" id="GO:0008270">
    <property type="term" value="F:zinc ion binding"/>
    <property type="evidence" value="ECO:0007669"/>
    <property type="project" value="InterPro"/>
</dbReference>
<accession>A0A0D2BE05</accession>
<feature type="compositionally biased region" description="Low complexity" evidence="4">
    <location>
        <begin position="232"/>
        <end position="242"/>
    </location>
</feature>
<name>A0A0D2BE05_9PEZI</name>
<organism evidence="6 7">
    <name type="scientific">Verruconis gallopava</name>
    <dbReference type="NCBI Taxonomy" id="253628"/>
    <lineage>
        <taxon>Eukaryota</taxon>
        <taxon>Fungi</taxon>
        <taxon>Dikarya</taxon>
        <taxon>Ascomycota</taxon>
        <taxon>Pezizomycotina</taxon>
        <taxon>Dothideomycetes</taxon>
        <taxon>Pleosporomycetidae</taxon>
        <taxon>Venturiales</taxon>
        <taxon>Sympoventuriaceae</taxon>
        <taxon>Verruconis</taxon>
    </lineage>
</organism>
<evidence type="ECO:0000256" key="1">
    <source>
        <dbReference type="ARBA" id="ARBA00004123"/>
    </source>
</evidence>
<dbReference type="RefSeq" id="XP_016219488.1">
    <property type="nucleotide sequence ID" value="XM_016353231.1"/>
</dbReference>
<dbReference type="SMART" id="SM00906">
    <property type="entry name" value="Fungal_trans"/>
    <property type="match status" value="1"/>
</dbReference>
<dbReference type="CDD" id="cd12148">
    <property type="entry name" value="fungal_TF_MHR"/>
    <property type="match status" value="1"/>
</dbReference>
<dbReference type="GO" id="GO:0000981">
    <property type="term" value="F:DNA-binding transcription factor activity, RNA polymerase II-specific"/>
    <property type="evidence" value="ECO:0007669"/>
    <property type="project" value="InterPro"/>
</dbReference>
<feature type="compositionally biased region" description="Polar residues" evidence="4">
    <location>
        <begin position="44"/>
        <end position="55"/>
    </location>
</feature>
<feature type="region of interest" description="Disordered" evidence="4">
    <location>
        <begin position="125"/>
        <end position="150"/>
    </location>
</feature>
<sequence length="870" mass="99237">MADDPFDEIYLDRIAGAAAMTHDENYSILRSPSMHNDQNKVHKSSVSAGSPSGANGLNPRSCVTCRKRKVKCDKKPRCTNCVKANIECVYPAPGRAPRKPRKTPDSELMERLKKLEGVVQMLGSQVPDEDKRTTLKESAEGEKAAEQLSQDEKIAKACKELKELRRQKWEQDKDKKPPPQTGLEKRFGRLVVDEGRSRYINPSFWASLSDEVENIKEMLNDSEEEDDRDYPSPETTHSSSSHQGFVFGFSSQSVDMKELHPPPEHIPIYWRIFRENVDPLVKIIHAPSMEPTILQAKDGLDKIHRGLECLMFAIYYGAVTSMWEEECKAFFSEDKSVLLTRYRFGVEQALARADFLQTDEMIVLQAFVLFLICLRRNDDARVIWTLTGLVVRMAQTLGLHRDGTHYGLPPFQIEMRRRLWWQICILDSRASEDHGADPTIIDQLFDTQMPINVNDEDLDPNMASLPESKTGCTQMTFGLIRFEISNTLRRLQYVPPGPRRCNKFFSELSVEKKEQWVRELHERLENQYLKDTDMSVPLYWVVATISRLIMSKLWLIIYHPFQRLDGGSSLPQEVRDKLFSTSLENCEYSILLETEEKTKRWGWLFRTYTQWHAIAFMLSELTVRTLGPEVDRAWKVIDYMVKRRWADDQVDSHSNKLKSHLWKPLKKLMERARKAHEEALQKQNQKSLPAEESLADLERTSSIMNMDLSVDRLFPELQATNDEGFDFANTTTRSSAAQLPSTGLISPSSSVSPAQNYDPTVANLVTTMPTPMASSGAAMSSAGNPIAFPSMSIEWYMNGNQTSGNSINFDTDLSNFEGSTESPLLPDGSVNWTSWDNLVAQYGMDVSENQNNNGQPFPIANPFSSITQWY</sequence>
<dbReference type="STRING" id="253628.A0A0D2BE05"/>
<evidence type="ECO:0000256" key="3">
    <source>
        <dbReference type="ARBA" id="ARBA00023242"/>
    </source>
</evidence>
<feature type="region of interest" description="Disordered" evidence="4">
    <location>
        <begin position="673"/>
        <end position="692"/>
    </location>
</feature>
<dbReference type="VEuPathDB" id="FungiDB:PV09_00486"/>
<dbReference type="InterPro" id="IPR050613">
    <property type="entry name" value="Sec_Metabolite_Reg"/>
</dbReference>
<protein>
    <recommendedName>
        <fullName evidence="5">Zn(2)-C6 fungal-type domain-containing protein</fullName>
    </recommendedName>
</protein>
<dbReference type="SUPFAM" id="SSF57701">
    <property type="entry name" value="Zn2/Cys6 DNA-binding domain"/>
    <property type="match status" value="1"/>
</dbReference>
<dbReference type="Pfam" id="PF04082">
    <property type="entry name" value="Fungal_trans"/>
    <property type="match status" value="1"/>
</dbReference>
<evidence type="ECO:0000313" key="6">
    <source>
        <dbReference type="EMBL" id="KIW09619.1"/>
    </source>
</evidence>
<feature type="compositionally biased region" description="Basic and acidic residues" evidence="4">
    <location>
        <begin position="128"/>
        <end position="150"/>
    </location>
</feature>
<reference evidence="6 7" key="1">
    <citation type="submission" date="2015-01" db="EMBL/GenBank/DDBJ databases">
        <title>The Genome Sequence of Ochroconis gallopava CBS43764.</title>
        <authorList>
            <consortium name="The Broad Institute Genomics Platform"/>
            <person name="Cuomo C."/>
            <person name="de Hoog S."/>
            <person name="Gorbushina A."/>
            <person name="Stielow B."/>
            <person name="Teixiera M."/>
            <person name="Abouelleil A."/>
            <person name="Chapman S.B."/>
            <person name="Priest M."/>
            <person name="Young S.K."/>
            <person name="Wortman J."/>
            <person name="Nusbaum C."/>
            <person name="Birren B."/>
        </authorList>
    </citation>
    <scope>NUCLEOTIDE SEQUENCE [LARGE SCALE GENOMIC DNA]</scope>
    <source>
        <strain evidence="6 7">CBS 43764</strain>
    </source>
</reference>
<dbReference type="HOGENOM" id="CLU_004083_2_0_1"/>
<evidence type="ECO:0000313" key="7">
    <source>
        <dbReference type="Proteomes" id="UP000053259"/>
    </source>
</evidence>
<dbReference type="PANTHER" id="PTHR31001:SF50">
    <property type="entry name" value="ZN(II)2CYS6 TRANSCRIPTION FACTOR (EUROFUNG)"/>
    <property type="match status" value="1"/>
</dbReference>
<feature type="region of interest" description="Disordered" evidence="4">
    <location>
        <begin position="168"/>
        <end position="187"/>
    </location>
</feature>